<accession>A0A8R1YGJ8</accession>
<dbReference type="GO" id="GO:0000785">
    <property type="term" value="C:chromatin"/>
    <property type="evidence" value="ECO:0000318"/>
    <property type="project" value="GO_Central"/>
</dbReference>
<keyword evidence="1" id="KW-0238">DNA-binding</keyword>
<dbReference type="InterPro" id="IPR001699">
    <property type="entry name" value="TF_T-box"/>
</dbReference>
<dbReference type="Pfam" id="PF00907">
    <property type="entry name" value="T-box"/>
    <property type="match status" value="1"/>
</dbReference>
<dbReference type="InterPro" id="IPR036960">
    <property type="entry name" value="T-box_sf"/>
</dbReference>
<proteinExistence type="predicted"/>
<gene>
    <name evidence="2" type="primary">WBGene00104872</name>
</gene>
<evidence type="ECO:0000313" key="2">
    <source>
        <dbReference type="EnsemblMetazoa" id="PPA15318.1"/>
    </source>
</evidence>
<dbReference type="GO" id="GO:0005634">
    <property type="term" value="C:nucleus"/>
    <property type="evidence" value="ECO:0000318"/>
    <property type="project" value="GO_Central"/>
</dbReference>
<evidence type="ECO:0000256" key="1">
    <source>
        <dbReference type="PROSITE-ProRule" id="PRU00201"/>
    </source>
</evidence>
<dbReference type="Proteomes" id="UP000005239">
    <property type="component" value="Unassembled WGS sequence"/>
</dbReference>
<dbReference type="GO" id="GO:0045893">
    <property type="term" value="P:positive regulation of DNA-templated transcription"/>
    <property type="evidence" value="ECO:0007669"/>
    <property type="project" value="InterPro"/>
</dbReference>
<keyword evidence="1" id="KW-0539">Nucleus</keyword>
<dbReference type="InterPro" id="IPR046360">
    <property type="entry name" value="T-box_DNA-bd"/>
</dbReference>
<keyword evidence="3" id="KW-1185">Reference proteome</keyword>
<dbReference type="InterPro" id="IPR008967">
    <property type="entry name" value="p53-like_TF_DNA-bd_sf"/>
</dbReference>
<organism evidence="2 3">
    <name type="scientific">Pristionchus pacificus</name>
    <name type="common">Parasitic nematode worm</name>
    <dbReference type="NCBI Taxonomy" id="54126"/>
    <lineage>
        <taxon>Eukaryota</taxon>
        <taxon>Metazoa</taxon>
        <taxon>Ecdysozoa</taxon>
        <taxon>Nematoda</taxon>
        <taxon>Chromadorea</taxon>
        <taxon>Rhabditida</taxon>
        <taxon>Rhabditina</taxon>
        <taxon>Diplogasteromorpha</taxon>
        <taxon>Diplogasteroidea</taxon>
        <taxon>Neodiplogasteridae</taxon>
        <taxon>Pristionchus</taxon>
    </lineage>
</organism>
<comment type="subcellular location">
    <subcellularLocation>
        <location evidence="1">Nucleus</location>
    </subcellularLocation>
</comment>
<dbReference type="SUPFAM" id="SSF49417">
    <property type="entry name" value="p53-like transcription factors"/>
    <property type="match status" value="1"/>
</dbReference>
<reference evidence="2" key="2">
    <citation type="submission" date="2022-06" db="UniProtKB">
        <authorList>
            <consortium name="EnsemblMetazoa"/>
        </authorList>
    </citation>
    <scope>IDENTIFICATION</scope>
    <source>
        <strain evidence="2">PS312</strain>
    </source>
</reference>
<dbReference type="OrthoDB" id="7442607at2759"/>
<dbReference type="PRINTS" id="PR00937">
    <property type="entry name" value="TBOX"/>
</dbReference>
<protein>
    <submittedName>
        <fullName evidence="2">Uncharacterized protein</fullName>
    </submittedName>
</protein>
<name>A0A2A6BA01_PRIPA</name>
<accession>A0A2A6BA01</accession>
<dbReference type="GO" id="GO:0000978">
    <property type="term" value="F:RNA polymerase II cis-regulatory region sequence-specific DNA binding"/>
    <property type="evidence" value="ECO:0000318"/>
    <property type="project" value="GO_Central"/>
</dbReference>
<dbReference type="GO" id="GO:0000981">
    <property type="term" value="F:DNA-binding transcription factor activity, RNA polymerase II-specific"/>
    <property type="evidence" value="ECO:0000318"/>
    <property type="project" value="GO_Central"/>
</dbReference>
<sequence>MMQHNPYWSGVSIPQITAEITIELEEEKMWRDFGEHTTEMIVTKPGRKVFPKLNLKVGGLNPIANYGIMIIIQRADNFKYRFQAGRWRSCGEEDEETGRAGKIVYHRGKRFNLMYDVLYNIKNGFVQTGKDWMRKPIDFSHFKITNNKELDERHRVYAESLHKYYPIVEITDEFHHVLLHKPFEFASFVTVTAYQNPAIKQLKKSYNPYAAGQLKKSEKKNSTAVSRKRPPSSPLAALAALQTPPPQATPTQQQTTLDAYFPMMTPPSMVPYLQSYPQTHTPSPLTQTTHPFPTPPTPPNWQTPQRMASYAPPGFSVTPNNTPPGFPGTQFQYPNSMPFPNPFMTDNETPVGLPQAQNWPMFDPNQTAFDENNLPFANTFATEKEDDPQERDHQVYGQNQ</sequence>
<evidence type="ECO:0000313" key="3">
    <source>
        <dbReference type="Proteomes" id="UP000005239"/>
    </source>
</evidence>
<dbReference type="GO" id="GO:0006357">
    <property type="term" value="P:regulation of transcription by RNA polymerase II"/>
    <property type="evidence" value="ECO:0000318"/>
    <property type="project" value="GO_Central"/>
</dbReference>
<reference evidence="3" key="1">
    <citation type="journal article" date="2008" name="Nat. Genet.">
        <title>The Pristionchus pacificus genome provides a unique perspective on nematode lifestyle and parasitism.</title>
        <authorList>
            <person name="Dieterich C."/>
            <person name="Clifton S.W."/>
            <person name="Schuster L.N."/>
            <person name="Chinwalla A."/>
            <person name="Delehaunty K."/>
            <person name="Dinkelacker I."/>
            <person name="Fulton L."/>
            <person name="Fulton R."/>
            <person name="Godfrey J."/>
            <person name="Minx P."/>
            <person name="Mitreva M."/>
            <person name="Roeseler W."/>
            <person name="Tian H."/>
            <person name="Witte H."/>
            <person name="Yang S.P."/>
            <person name="Wilson R.K."/>
            <person name="Sommer R.J."/>
        </authorList>
    </citation>
    <scope>NUCLEOTIDE SEQUENCE [LARGE SCALE GENOMIC DNA]</scope>
    <source>
        <strain evidence="3">PS312</strain>
    </source>
</reference>
<dbReference type="PROSITE" id="PS50252">
    <property type="entry name" value="TBOX_3"/>
    <property type="match status" value="1"/>
</dbReference>
<dbReference type="PANTHER" id="PTHR11267">
    <property type="entry name" value="T-BOX PROTEIN-RELATED"/>
    <property type="match status" value="1"/>
</dbReference>
<dbReference type="SMART" id="SM00425">
    <property type="entry name" value="TBOX"/>
    <property type="match status" value="1"/>
</dbReference>
<comment type="caution">
    <text evidence="1">Lacks conserved residue(s) required for the propagation of feature annotation.</text>
</comment>
<dbReference type="Gene3D" id="2.60.40.820">
    <property type="entry name" value="Transcription factor, T-box"/>
    <property type="match status" value="1"/>
</dbReference>
<dbReference type="EnsemblMetazoa" id="PPA15318.1">
    <property type="protein sequence ID" value="PPA15318.1"/>
    <property type="gene ID" value="WBGene00104872"/>
</dbReference>
<dbReference type="GO" id="GO:0001708">
    <property type="term" value="P:cell fate specification"/>
    <property type="evidence" value="ECO:0000318"/>
    <property type="project" value="GO_Central"/>
</dbReference>
<dbReference type="AlphaFoldDB" id="A0A2A6BA01"/>
<dbReference type="CDD" id="cd00182">
    <property type="entry name" value="T-box"/>
    <property type="match status" value="1"/>
</dbReference>
<dbReference type="PANTHER" id="PTHR11267:SF204">
    <property type="entry name" value="SPADETAIL"/>
    <property type="match status" value="1"/>
</dbReference>